<dbReference type="RefSeq" id="WP_091450197.1">
    <property type="nucleotide sequence ID" value="NZ_FMZZ01000005.1"/>
</dbReference>
<organism evidence="4 5">
    <name type="scientific">Actinokineospora iranica</name>
    <dbReference type="NCBI Taxonomy" id="1271860"/>
    <lineage>
        <taxon>Bacteria</taxon>
        <taxon>Bacillati</taxon>
        <taxon>Actinomycetota</taxon>
        <taxon>Actinomycetes</taxon>
        <taxon>Pseudonocardiales</taxon>
        <taxon>Pseudonocardiaceae</taxon>
        <taxon>Actinokineospora</taxon>
    </lineage>
</organism>
<keyword evidence="5" id="KW-1185">Reference proteome</keyword>
<gene>
    <name evidence="4" type="ORF">SAMN05216174_105142</name>
</gene>
<dbReference type="AlphaFoldDB" id="A0A1G6Q9B0"/>
<evidence type="ECO:0000256" key="2">
    <source>
        <dbReference type="PROSITE-ProRule" id="PRU00335"/>
    </source>
</evidence>
<dbReference type="InterPro" id="IPR001647">
    <property type="entry name" value="HTH_TetR"/>
</dbReference>
<keyword evidence="1 2" id="KW-0238">DNA-binding</keyword>
<dbReference type="PROSITE" id="PS50977">
    <property type="entry name" value="HTH_TETR_2"/>
    <property type="match status" value="1"/>
</dbReference>
<sequence length="199" mass="21880">MTTASTPKGERRRQALLEAAAELLVEGGFDAIRHRAVAERAGLPLASTTYYFQSLDELITAAVDLHGRCELARGRAMLDEMVECPRGADLLVELVLDQLLGPVRGNSDHDAEAVLLRYERLVATGRRPYLRPLMLELGAELRTLLRETLARAGAPLDDARLEQVIALVDGAVVNALIEVNPDPRAAARRMLREALEQPR</sequence>
<dbReference type="Pfam" id="PF17940">
    <property type="entry name" value="TetR_C_31"/>
    <property type="match status" value="1"/>
</dbReference>
<evidence type="ECO:0000259" key="3">
    <source>
        <dbReference type="PROSITE" id="PS50977"/>
    </source>
</evidence>
<accession>A0A1G6Q9B0</accession>
<dbReference type="PANTHER" id="PTHR30055:SF231">
    <property type="entry name" value="TRANSCRIPTIONAL REGULATORY PROTEIN (PROBABLY DEOR-FAMILY)-RELATED"/>
    <property type="match status" value="1"/>
</dbReference>
<evidence type="ECO:0000313" key="5">
    <source>
        <dbReference type="Proteomes" id="UP000199501"/>
    </source>
</evidence>
<evidence type="ECO:0000313" key="4">
    <source>
        <dbReference type="EMBL" id="SDC88494.1"/>
    </source>
</evidence>
<protein>
    <submittedName>
        <fullName evidence="4">DNA-binding transcriptional regulator YbjK</fullName>
    </submittedName>
</protein>
<dbReference type="STRING" id="1271860.SAMN05216174_105142"/>
<dbReference type="Proteomes" id="UP000199501">
    <property type="component" value="Unassembled WGS sequence"/>
</dbReference>
<dbReference type="GO" id="GO:0003700">
    <property type="term" value="F:DNA-binding transcription factor activity"/>
    <property type="evidence" value="ECO:0007669"/>
    <property type="project" value="TreeGrafter"/>
</dbReference>
<name>A0A1G6Q9B0_9PSEU</name>
<dbReference type="InterPro" id="IPR050109">
    <property type="entry name" value="HTH-type_TetR-like_transc_reg"/>
</dbReference>
<reference evidence="5" key="1">
    <citation type="submission" date="2016-10" db="EMBL/GenBank/DDBJ databases">
        <authorList>
            <person name="Varghese N."/>
            <person name="Submissions S."/>
        </authorList>
    </citation>
    <scope>NUCLEOTIDE SEQUENCE [LARGE SCALE GENOMIC DNA]</scope>
    <source>
        <strain evidence="5">IBRC-M 10403</strain>
    </source>
</reference>
<dbReference type="GO" id="GO:0000976">
    <property type="term" value="F:transcription cis-regulatory region binding"/>
    <property type="evidence" value="ECO:0007669"/>
    <property type="project" value="TreeGrafter"/>
</dbReference>
<dbReference type="OrthoDB" id="6929199at2"/>
<dbReference type="EMBL" id="FMZZ01000005">
    <property type="protein sequence ID" value="SDC88494.1"/>
    <property type="molecule type" value="Genomic_DNA"/>
</dbReference>
<feature type="domain" description="HTH tetR-type" evidence="3">
    <location>
        <begin position="10"/>
        <end position="70"/>
    </location>
</feature>
<dbReference type="InterPro" id="IPR009057">
    <property type="entry name" value="Homeodomain-like_sf"/>
</dbReference>
<proteinExistence type="predicted"/>
<dbReference type="Gene3D" id="1.10.357.10">
    <property type="entry name" value="Tetracycline Repressor, domain 2"/>
    <property type="match status" value="1"/>
</dbReference>
<dbReference type="Pfam" id="PF00440">
    <property type="entry name" value="TetR_N"/>
    <property type="match status" value="1"/>
</dbReference>
<dbReference type="PRINTS" id="PR00455">
    <property type="entry name" value="HTHTETR"/>
</dbReference>
<dbReference type="InterPro" id="IPR041583">
    <property type="entry name" value="TetR_C_31"/>
</dbReference>
<dbReference type="PANTHER" id="PTHR30055">
    <property type="entry name" value="HTH-TYPE TRANSCRIPTIONAL REGULATOR RUTR"/>
    <property type="match status" value="1"/>
</dbReference>
<dbReference type="SUPFAM" id="SSF46689">
    <property type="entry name" value="Homeodomain-like"/>
    <property type="match status" value="1"/>
</dbReference>
<evidence type="ECO:0000256" key="1">
    <source>
        <dbReference type="ARBA" id="ARBA00023125"/>
    </source>
</evidence>
<feature type="DNA-binding region" description="H-T-H motif" evidence="2">
    <location>
        <begin position="33"/>
        <end position="52"/>
    </location>
</feature>